<name>A0A1W6YJY8_9BORD</name>
<dbReference type="SUPFAM" id="SSF53474">
    <property type="entry name" value="alpha/beta-Hydrolases"/>
    <property type="match status" value="1"/>
</dbReference>
<evidence type="ECO:0000256" key="1">
    <source>
        <dbReference type="ARBA" id="ARBA00022801"/>
    </source>
</evidence>
<dbReference type="GO" id="GO:0016020">
    <property type="term" value="C:membrane"/>
    <property type="evidence" value="ECO:0007669"/>
    <property type="project" value="TreeGrafter"/>
</dbReference>
<protein>
    <recommendedName>
        <fullName evidence="2">AB hydrolase-1 domain-containing protein</fullName>
    </recommendedName>
</protein>
<dbReference type="GO" id="GO:0016787">
    <property type="term" value="F:hydrolase activity"/>
    <property type="evidence" value="ECO:0007669"/>
    <property type="project" value="UniProtKB-KW"/>
</dbReference>
<dbReference type="EMBL" id="CP021108">
    <property type="protein sequence ID" value="ARP81372.1"/>
    <property type="molecule type" value="Genomic_DNA"/>
</dbReference>
<dbReference type="Pfam" id="PF00561">
    <property type="entry name" value="Abhydrolase_1"/>
    <property type="match status" value="1"/>
</dbReference>
<dbReference type="InterPro" id="IPR000073">
    <property type="entry name" value="AB_hydrolase_1"/>
</dbReference>
<proteinExistence type="predicted"/>
<reference evidence="3 4" key="1">
    <citation type="submission" date="2017-05" db="EMBL/GenBank/DDBJ databases">
        <title>Complete and WGS of Bordetella genogroups.</title>
        <authorList>
            <person name="Spilker T."/>
            <person name="LiPuma J."/>
        </authorList>
    </citation>
    <scope>NUCLEOTIDE SEQUENCE [LARGE SCALE GENOMIC DNA]</scope>
    <source>
        <strain evidence="3 4">AU19157</strain>
    </source>
</reference>
<gene>
    <name evidence="3" type="ORF">CAL12_11575</name>
</gene>
<evidence type="ECO:0000259" key="2">
    <source>
        <dbReference type="Pfam" id="PF00561"/>
    </source>
</evidence>
<dbReference type="PANTHER" id="PTHR43798">
    <property type="entry name" value="MONOACYLGLYCEROL LIPASE"/>
    <property type="match status" value="1"/>
</dbReference>
<dbReference type="OrthoDB" id="8957634at2"/>
<accession>A0A1W6YJY8</accession>
<organism evidence="3 4">
    <name type="scientific">Bordetella genomosp. 8</name>
    <dbReference type="NCBI Taxonomy" id="1416806"/>
    <lineage>
        <taxon>Bacteria</taxon>
        <taxon>Pseudomonadati</taxon>
        <taxon>Pseudomonadota</taxon>
        <taxon>Betaproteobacteria</taxon>
        <taxon>Burkholderiales</taxon>
        <taxon>Alcaligenaceae</taxon>
        <taxon>Bordetella</taxon>
    </lineage>
</organism>
<evidence type="ECO:0000313" key="3">
    <source>
        <dbReference type="EMBL" id="ARP81372.1"/>
    </source>
</evidence>
<dbReference type="RefSeq" id="WP_086064567.1">
    <property type="nucleotide sequence ID" value="NZ_CP021108.1"/>
</dbReference>
<dbReference type="Gene3D" id="3.40.50.1820">
    <property type="entry name" value="alpha/beta hydrolase"/>
    <property type="match status" value="1"/>
</dbReference>
<dbReference type="InterPro" id="IPR050266">
    <property type="entry name" value="AB_hydrolase_sf"/>
</dbReference>
<dbReference type="PANTHER" id="PTHR43798:SF31">
    <property type="entry name" value="AB HYDROLASE SUPERFAMILY PROTEIN YCLE"/>
    <property type="match status" value="1"/>
</dbReference>
<dbReference type="AlphaFoldDB" id="A0A1W6YJY8"/>
<dbReference type="Proteomes" id="UP000194151">
    <property type="component" value="Chromosome"/>
</dbReference>
<evidence type="ECO:0000313" key="4">
    <source>
        <dbReference type="Proteomes" id="UP000194151"/>
    </source>
</evidence>
<keyword evidence="1" id="KW-0378">Hydrolase</keyword>
<dbReference type="STRING" id="1416806.CAL12_11575"/>
<sequence>MPTHRVGRLEMHYEIHGAGDPIVLIAGYTCDSTFWDAVVPGLASRHQLIVFDNRAVGRTRDDGRPFTVDTMAADTVGLIRHLGLSRPGLVGQSMGGAIVQAMLNAYPDACGACAMVDSTHAFSRTTLLALETLLALRKAGADLGLLVDTALPWFAGKDWLAVPENVVQLKTALARHPAPQSLADQERQLQALRTFHAGARDAPWRYPALVVSATEDVITTPVEGQALAASLGGTYVEVPGGHQTRVEQPARLAALLDSFFTCGKP</sequence>
<feature type="domain" description="AB hydrolase-1" evidence="2">
    <location>
        <begin position="21"/>
        <end position="242"/>
    </location>
</feature>
<keyword evidence="4" id="KW-1185">Reference proteome</keyword>
<dbReference type="InterPro" id="IPR029058">
    <property type="entry name" value="AB_hydrolase_fold"/>
</dbReference>
<dbReference type="KEGG" id="bgv:CAL12_11575"/>